<sequence length="487" mass="53432">MRISGLATGMDVDTMVKDTIKPYRMKVDKAQQNNDVYAMKQQLYRDILKDSREFSSKHLEAKKDSLLLASNWEAVKFSSSNESAVTIKGIAGATAENYTIDIKELATSASSALTDIELASTDTIDIVVNVGGVDKTINVNTAKADGSGPKSSIELVKELNTNLKASGSDITAKYSEFSKGISLETKTLGAAASFTVELKNVGNTIPLKAAKGIDAQVTITNSKGEIYPHTGDSNSLMLDSVEFTFTAKTDAANPIKVTGKNDVTALKDKIVAFVNDYNKLLEGINTKLYEKRDKKYMPLTPDQRKEMSEDEVKLWEGKVKEGQLRKDNDLERLVGSMKGAFSSVMGNLGKIGIKPVNNYANKNGMLTIDEYTLEKALEDNATSVKDLFIKPPSSDKTKDGGILHSLQAVFKEQIDNITAPLIKKVGLEGSLTNEYSKIIDKNKMQIAEMERQLVQRENNLYLKYSRLESQMANLNNQGAYLTKQLGA</sequence>
<dbReference type="InterPro" id="IPR040026">
    <property type="entry name" value="FliD"/>
</dbReference>
<dbReference type="Pfam" id="PF02465">
    <property type="entry name" value="FliD_N"/>
    <property type="match status" value="1"/>
</dbReference>
<dbReference type="InterPro" id="IPR010809">
    <property type="entry name" value="FliD_C"/>
</dbReference>
<feature type="domain" description="Flagellar hook-associated protein 2 N-terminal" evidence="6">
    <location>
        <begin position="8"/>
        <end position="108"/>
    </location>
</feature>
<comment type="caution">
    <text evidence="8">The sequence shown here is derived from an EMBL/GenBank/DDBJ whole genome shotgun (WGS) entry which is preliminary data.</text>
</comment>
<comment type="subunit">
    <text evidence="2 5">Homopentamer.</text>
</comment>
<dbReference type="GO" id="GO:0071973">
    <property type="term" value="P:bacterial-type flagellum-dependent cell motility"/>
    <property type="evidence" value="ECO:0007669"/>
    <property type="project" value="TreeGrafter"/>
</dbReference>
<evidence type="ECO:0000313" key="9">
    <source>
        <dbReference type="Proteomes" id="UP000585258"/>
    </source>
</evidence>
<dbReference type="PANTHER" id="PTHR30288">
    <property type="entry name" value="FLAGELLAR CAP/ASSEMBLY PROTEIN FLID"/>
    <property type="match status" value="1"/>
</dbReference>
<comment type="subcellular location">
    <subcellularLocation>
        <location evidence="5">Secreted</location>
    </subcellularLocation>
    <subcellularLocation>
        <location evidence="5">Bacterial flagellum</location>
    </subcellularLocation>
</comment>
<evidence type="ECO:0000259" key="6">
    <source>
        <dbReference type="Pfam" id="PF02465"/>
    </source>
</evidence>
<evidence type="ECO:0000256" key="1">
    <source>
        <dbReference type="ARBA" id="ARBA00009764"/>
    </source>
</evidence>
<evidence type="ECO:0000259" key="7">
    <source>
        <dbReference type="Pfam" id="PF07195"/>
    </source>
</evidence>
<evidence type="ECO:0000256" key="4">
    <source>
        <dbReference type="ARBA" id="ARBA00023143"/>
    </source>
</evidence>
<keyword evidence="8" id="KW-0969">Cilium</keyword>
<protein>
    <recommendedName>
        <fullName evidence="5">Flagellar hook-associated protein 2</fullName>
        <shortName evidence="5">HAP2</shortName>
    </recommendedName>
    <alternativeName>
        <fullName evidence="5">Flagellar cap protein</fullName>
    </alternativeName>
</protein>
<feature type="domain" description="Flagellar hook-associated protein 2 C-terminal" evidence="7">
    <location>
        <begin position="214"/>
        <end position="475"/>
    </location>
</feature>
<evidence type="ECO:0000256" key="3">
    <source>
        <dbReference type="ARBA" id="ARBA00023054"/>
    </source>
</evidence>
<evidence type="ECO:0000256" key="2">
    <source>
        <dbReference type="ARBA" id="ARBA00011255"/>
    </source>
</evidence>
<evidence type="ECO:0000256" key="5">
    <source>
        <dbReference type="RuleBase" id="RU362066"/>
    </source>
</evidence>
<reference evidence="8 9" key="1">
    <citation type="submission" date="2020-08" db="EMBL/GenBank/DDBJ databases">
        <title>Clostridia isolated from Swiss meat.</title>
        <authorList>
            <person name="Wambui J."/>
            <person name="Stevens M.J.A."/>
            <person name="Stephan R."/>
        </authorList>
    </citation>
    <scope>NUCLEOTIDE SEQUENCE [LARGE SCALE GENOMIC DNA]</scope>
    <source>
        <strain evidence="8 9">CM001</strain>
    </source>
</reference>
<organism evidence="8 9">
    <name type="scientific">Clostridium gasigenes</name>
    <dbReference type="NCBI Taxonomy" id="94869"/>
    <lineage>
        <taxon>Bacteria</taxon>
        <taxon>Bacillati</taxon>
        <taxon>Bacillota</taxon>
        <taxon>Clostridia</taxon>
        <taxon>Eubacteriales</taxon>
        <taxon>Clostridiaceae</taxon>
        <taxon>Clostridium</taxon>
    </lineage>
</organism>
<dbReference type="AlphaFoldDB" id="A0A7X0SE43"/>
<dbReference type="RefSeq" id="WP_185165095.1">
    <property type="nucleotide sequence ID" value="NZ_JACKWY010000009.1"/>
</dbReference>
<keyword evidence="5" id="KW-0964">Secreted</keyword>
<feature type="coiled-coil region" evidence="5">
    <location>
        <begin position="439"/>
        <end position="477"/>
    </location>
</feature>
<dbReference type="EMBL" id="JACKWY010000009">
    <property type="protein sequence ID" value="MBB6715956.1"/>
    <property type="molecule type" value="Genomic_DNA"/>
</dbReference>
<proteinExistence type="inferred from homology"/>
<name>A0A7X0SE43_9CLOT</name>
<dbReference type="InterPro" id="IPR003481">
    <property type="entry name" value="FliD_N"/>
</dbReference>
<keyword evidence="8" id="KW-0966">Cell projection</keyword>
<comment type="similarity">
    <text evidence="1 5">Belongs to the FliD family.</text>
</comment>
<dbReference type="Proteomes" id="UP000585258">
    <property type="component" value="Unassembled WGS sequence"/>
</dbReference>
<accession>A0A7X0SE43</accession>
<evidence type="ECO:0000313" key="8">
    <source>
        <dbReference type="EMBL" id="MBB6715956.1"/>
    </source>
</evidence>
<dbReference type="GO" id="GO:0009424">
    <property type="term" value="C:bacterial-type flagellum hook"/>
    <property type="evidence" value="ECO:0007669"/>
    <property type="project" value="UniProtKB-UniRule"/>
</dbReference>
<dbReference type="PANTHER" id="PTHR30288:SF0">
    <property type="entry name" value="FLAGELLAR HOOK-ASSOCIATED PROTEIN 2"/>
    <property type="match status" value="1"/>
</dbReference>
<dbReference type="GO" id="GO:0005576">
    <property type="term" value="C:extracellular region"/>
    <property type="evidence" value="ECO:0007669"/>
    <property type="project" value="UniProtKB-SubCell"/>
</dbReference>
<dbReference type="GO" id="GO:0009421">
    <property type="term" value="C:bacterial-type flagellum filament cap"/>
    <property type="evidence" value="ECO:0007669"/>
    <property type="project" value="InterPro"/>
</dbReference>
<dbReference type="Pfam" id="PF07195">
    <property type="entry name" value="FliD_C"/>
    <property type="match status" value="1"/>
</dbReference>
<dbReference type="GO" id="GO:0007155">
    <property type="term" value="P:cell adhesion"/>
    <property type="evidence" value="ECO:0007669"/>
    <property type="project" value="InterPro"/>
</dbReference>
<keyword evidence="3 5" id="KW-0175">Coiled coil</keyword>
<keyword evidence="4 5" id="KW-0975">Bacterial flagellum</keyword>
<gene>
    <name evidence="8" type="primary">fliD</name>
    <name evidence="8" type="ORF">H7E68_14715</name>
</gene>
<comment type="function">
    <text evidence="5">Required for morphogenesis and for the elongation of the flagellar filament by facilitating polymerization of the flagellin monomers at the tip of growing filament. Forms a capping structure, which prevents flagellin subunits (transported through the central channel of the flagellum) from leaking out without polymerization at the distal end.</text>
</comment>
<keyword evidence="8" id="KW-0282">Flagellum</keyword>